<feature type="non-terminal residue" evidence="1">
    <location>
        <position position="1"/>
    </location>
</feature>
<accession>A0A454CMS5</accession>
<name>A0A454CMS5_VIBHA</name>
<gene>
    <name evidence="1" type="ORF">VCHENC02_0314B</name>
</gene>
<reference evidence="1 2" key="1">
    <citation type="submission" date="2012-10" db="EMBL/GenBank/DDBJ databases">
        <title>Genome sequence of Vibrio Cholerae HENC-02.</title>
        <authorList>
            <person name="Eppinger M."/>
            <person name="Hasan N.A."/>
            <person name="Sengamalay N."/>
            <person name="Hine E."/>
            <person name="Su Q."/>
            <person name="Daugherty S.C."/>
            <person name="Young S."/>
            <person name="Sadzewicz L."/>
            <person name="Tallon L."/>
            <person name="Cebula T.A."/>
            <person name="Ravel J."/>
            <person name="Colwell R.R."/>
        </authorList>
    </citation>
    <scope>NUCLEOTIDE SEQUENCE [LARGE SCALE GENOMIC DNA]</scope>
    <source>
        <strain evidence="1 2">HENC-02</strain>
    </source>
</reference>
<evidence type="ECO:0000313" key="1">
    <source>
        <dbReference type="EMBL" id="EKM26025.1"/>
    </source>
</evidence>
<proteinExistence type="predicted"/>
<dbReference type="EMBL" id="AJSR01002852">
    <property type="protein sequence ID" value="EKM26025.1"/>
    <property type="molecule type" value="Genomic_DNA"/>
</dbReference>
<comment type="caution">
    <text evidence="1">The sequence shown here is derived from an EMBL/GenBank/DDBJ whole genome shotgun (WGS) entry which is preliminary data.</text>
</comment>
<evidence type="ECO:0000313" key="2">
    <source>
        <dbReference type="Proteomes" id="UP000008367"/>
    </source>
</evidence>
<protein>
    <submittedName>
        <fullName evidence="1">Uncharacterized protein</fullName>
    </submittedName>
</protein>
<dbReference type="Proteomes" id="UP000008367">
    <property type="component" value="Unassembled WGS sequence"/>
</dbReference>
<sequence>NTLRFSLMDLV</sequence>
<organism evidence="1 2">
    <name type="scientific">Vibrio harveyi</name>
    <name type="common">Beneckea harveyi</name>
    <dbReference type="NCBI Taxonomy" id="669"/>
    <lineage>
        <taxon>Bacteria</taxon>
        <taxon>Pseudomonadati</taxon>
        <taxon>Pseudomonadota</taxon>
        <taxon>Gammaproteobacteria</taxon>
        <taxon>Vibrionales</taxon>
        <taxon>Vibrionaceae</taxon>
        <taxon>Vibrio</taxon>
    </lineage>
</organism>